<dbReference type="AlphaFoldDB" id="W6Q6P7"/>
<feature type="compositionally biased region" description="Polar residues" evidence="1">
    <location>
        <begin position="1"/>
        <end position="14"/>
    </location>
</feature>
<accession>W6Q6P7</accession>
<evidence type="ECO:0000313" key="3">
    <source>
        <dbReference type="Proteomes" id="UP000030686"/>
    </source>
</evidence>
<dbReference type="Proteomes" id="UP000030686">
    <property type="component" value="Unassembled WGS sequence"/>
</dbReference>
<evidence type="ECO:0000313" key="2">
    <source>
        <dbReference type="EMBL" id="CDM32020.1"/>
    </source>
</evidence>
<dbReference type="EMBL" id="HG792016">
    <property type="protein sequence ID" value="CDM32020.1"/>
    <property type="molecule type" value="Genomic_DNA"/>
</dbReference>
<dbReference type="OrthoDB" id="4199986at2759"/>
<proteinExistence type="predicted"/>
<organism evidence="2 3">
    <name type="scientific">Penicillium roqueforti (strain FM164)</name>
    <dbReference type="NCBI Taxonomy" id="1365484"/>
    <lineage>
        <taxon>Eukaryota</taxon>
        <taxon>Fungi</taxon>
        <taxon>Dikarya</taxon>
        <taxon>Ascomycota</taxon>
        <taxon>Pezizomycotina</taxon>
        <taxon>Eurotiomycetes</taxon>
        <taxon>Eurotiomycetidae</taxon>
        <taxon>Eurotiales</taxon>
        <taxon>Aspergillaceae</taxon>
        <taxon>Penicillium</taxon>
    </lineage>
</organism>
<sequence length="186" mass="20643">MSPTPEESNQNSEKQPPAEFWEQPRLPRPPPTNEQRAAALARVLDPNDPLYRPSQAKNVATVIELYQNGTITVNDEAFVVDGRVASQEECIVAKKPYFCELKARIRLPLLEGGNGAFFHISMLNDTGSDMLTIFEHDTMSLAMICPSYMPQVWMEEISGAGGAVDLLPCFNVEMQMETENGVAWGP</sequence>
<protein>
    <submittedName>
        <fullName evidence="2">Genomic scaffold, ProqFM164S02</fullName>
    </submittedName>
</protein>
<reference evidence="2" key="1">
    <citation type="journal article" date="2014" name="Nat. Commun.">
        <title>Multiple recent horizontal transfers of a large genomic region in cheese making fungi.</title>
        <authorList>
            <person name="Cheeseman K."/>
            <person name="Ropars J."/>
            <person name="Renault P."/>
            <person name="Dupont J."/>
            <person name="Gouzy J."/>
            <person name="Branca A."/>
            <person name="Abraham A.L."/>
            <person name="Ceppi M."/>
            <person name="Conseiller E."/>
            <person name="Debuchy R."/>
            <person name="Malagnac F."/>
            <person name="Goarin A."/>
            <person name="Silar P."/>
            <person name="Lacoste S."/>
            <person name="Sallet E."/>
            <person name="Bensimon A."/>
            <person name="Giraud T."/>
            <person name="Brygoo Y."/>
        </authorList>
    </citation>
    <scope>NUCLEOTIDE SEQUENCE [LARGE SCALE GENOMIC DNA]</scope>
    <source>
        <strain evidence="2">FM164</strain>
    </source>
</reference>
<gene>
    <name evidence="2" type="ORF">PROQFM164_S02g002171</name>
</gene>
<name>W6Q6P7_PENRF</name>
<feature type="region of interest" description="Disordered" evidence="1">
    <location>
        <begin position="1"/>
        <end position="36"/>
    </location>
</feature>
<evidence type="ECO:0000256" key="1">
    <source>
        <dbReference type="SAM" id="MobiDB-lite"/>
    </source>
</evidence>
<keyword evidence="3" id="KW-1185">Reference proteome</keyword>